<dbReference type="InterPro" id="IPR006343">
    <property type="entry name" value="DnaB/C_C"/>
</dbReference>
<dbReference type="AlphaFoldDB" id="A0A2T3G6Q9"/>
<keyword evidence="7" id="KW-1185">Reference proteome</keyword>
<evidence type="ECO:0000313" key="4">
    <source>
        <dbReference type="EMBL" id="MCB8560491.1"/>
    </source>
</evidence>
<dbReference type="Proteomes" id="UP001197827">
    <property type="component" value="Unassembled WGS sequence"/>
</dbReference>
<dbReference type="RefSeq" id="WP_022002932.1">
    <property type="nucleotide sequence ID" value="NZ_AP031432.1"/>
</dbReference>
<evidence type="ECO:0000313" key="7">
    <source>
        <dbReference type="Proteomes" id="UP000240974"/>
    </source>
</evidence>
<dbReference type="EMBL" id="PYLQ01000001">
    <property type="protein sequence ID" value="PST43188.1"/>
    <property type="molecule type" value="Genomic_DNA"/>
</dbReference>
<feature type="domain" description="DnaB/C C-terminal" evidence="2">
    <location>
        <begin position="309"/>
        <end position="369"/>
    </location>
</feature>
<comment type="caution">
    <text evidence="6">The sequence shown here is derived from an EMBL/GenBank/DDBJ whole genome shotgun (WGS) entry which is preliminary data.</text>
</comment>
<dbReference type="Proteomes" id="UP001204814">
    <property type="component" value="Unassembled WGS sequence"/>
</dbReference>
<dbReference type="InterPro" id="IPR058660">
    <property type="entry name" value="WHD_DnaB"/>
</dbReference>
<dbReference type="EMBL" id="JAJDKQ010000001">
    <property type="protein sequence ID" value="MCB8560491.1"/>
    <property type="molecule type" value="Genomic_DNA"/>
</dbReference>
<sequence>MKKLLTSDVYQVRSSYMLDLTGYKTVLQLYQPLIGMEATALYLTLNSELDQMTLTKSPSLISRLCKLSGFSLNSLQESFDKLEAVGLVCSYVKQTNDNRYLFDLKMPLSPQEFINHQILDRLLKDRLKDEYEKTIAIFQTYNVNLNDYQEMTASFTDVFEIHHHEKNILKEKKYKQKIQNSIENSYDLTLFYQGIENLQLSKKMFDQEDEKIIQQLGILYHINALDMQDLVKQSMIENHLNSRLLAQNCRNYYDLKMPEKFTEVFHKQSPLLQSEKQGESSLQKHIYYLENISPYDLLKDKTGGKEPLKRDLQVVESVLTTLQLEPGVVNVLIETTLQKCNQSLPKNFIEALGSQWKRKKIKTVQEAIEEGKAYLKYQNQQHHDWDDFTKDIQIVSQEKSTADNIDEDALAMLEKYD</sequence>
<dbReference type="EMBL" id="JANGBO010000002">
    <property type="protein sequence ID" value="MCQ5060996.1"/>
    <property type="molecule type" value="Genomic_DNA"/>
</dbReference>
<protein>
    <submittedName>
        <fullName evidence="4">DnaD domain protein</fullName>
    </submittedName>
    <submittedName>
        <fullName evidence="6">Replication initiation protein</fullName>
    </submittedName>
</protein>
<organism evidence="6 7">
    <name type="scientific">Faecalibacillus intestinalis</name>
    <dbReference type="NCBI Taxonomy" id="1982626"/>
    <lineage>
        <taxon>Bacteria</taxon>
        <taxon>Bacillati</taxon>
        <taxon>Bacillota</taxon>
        <taxon>Erysipelotrichia</taxon>
        <taxon>Erysipelotrichales</taxon>
        <taxon>Coprobacillaceae</taxon>
        <taxon>Faecalibacillus</taxon>
    </lineage>
</organism>
<evidence type="ECO:0000313" key="5">
    <source>
        <dbReference type="EMBL" id="MCQ5060996.1"/>
    </source>
</evidence>
<comment type="similarity">
    <text evidence="1">Belongs to the DnaB/DnaD family.</text>
</comment>
<proteinExistence type="inferred from homology"/>
<evidence type="ECO:0000313" key="6">
    <source>
        <dbReference type="EMBL" id="PST43188.1"/>
    </source>
</evidence>
<evidence type="ECO:0000259" key="2">
    <source>
        <dbReference type="Pfam" id="PF07261"/>
    </source>
</evidence>
<reference evidence="6 7" key="1">
    <citation type="journal article" date="2019" name="Int. J. Syst. Evol. Microbiol.">
        <title>Faecalibacillus intestinalis gen. nov., sp. nov. and Faecalibacillus faecis sp. nov., isolated from human faeces.</title>
        <authorList>
            <person name="Seo B."/>
            <person name="Jeon K."/>
            <person name="Baek I."/>
            <person name="Lee Y.M."/>
            <person name="Baek K."/>
            <person name="Ko G."/>
        </authorList>
    </citation>
    <scope>NUCLEOTIDE SEQUENCE [LARGE SCALE GENOMIC DNA]</scope>
    <source>
        <strain evidence="6 7">SNUG30099</strain>
    </source>
</reference>
<name>A0A2T3G6Q9_9FIRM</name>
<gene>
    <name evidence="6" type="ORF">C7U54_00290</name>
    <name evidence="4" type="ORF">LJD74_00540</name>
    <name evidence="5" type="ORF">NE542_03985</name>
</gene>
<dbReference type="Pfam" id="PF07261">
    <property type="entry name" value="DnaB_2"/>
    <property type="match status" value="1"/>
</dbReference>
<dbReference type="Proteomes" id="UP000240974">
    <property type="component" value="Unassembled WGS sequence"/>
</dbReference>
<accession>A0A2T3G6Q9</accession>
<reference evidence="4" key="2">
    <citation type="submission" date="2021-10" db="EMBL/GenBank/DDBJ databases">
        <title>Collection of gut derived symbiotic bacterial strains cultured from healthy donors.</title>
        <authorList>
            <person name="Lin H."/>
            <person name="Littmann E."/>
            <person name="Kohout C."/>
            <person name="Pamer E.G."/>
        </authorList>
    </citation>
    <scope>NUCLEOTIDE SEQUENCE</scope>
    <source>
        <strain evidence="4">DFI.5.2</strain>
    </source>
</reference>
<evidence type="ECO:0000259" key="3">
    <source>
        <dbReference type="Pfam" id="PF25888"/>
    </source>
</evidence>
<dbReference type="Pfam" id="PF25888">
    <property type="entry name" value="WHD_DnaB"/>
    <property type="match status" value="1"/>
</dbReference>
<reference evidence="5" key="3">
    <citation type="submission" date="2022-06" db="EMBL/GenBank/DDBJ databases">
        <title>Isolation of gut microbiota from human fecal samples.</title>
        <authorList>
            <person name="Pamer E.G."/>
            <person name="Barat B."/>
            <person name="Waligurski E."/>
            <person name="Medina S."/>
            <person name="Paddock L."/>
            <person name="Mostad J."/>
        </authorList>
    </citation>
    <scope>NUCLEOTIDE SEQUENCE</scope>
    <source>
        <strain evidence="5">DFI.6.24</strain>
    </source>
</reference>
<evidence type="ECO:0000256" key="1">
    <source>
        <dbReference type="ARBA" id="ARBA00093462"/>
    </source>
</evidence>
<feature type="domain" description="Replicative helicase loading/DNA remodeling protein DnaB N-terminal winged helix" evidence="3">
    <location>
        <begin position="11"/>
        <end position="239"/>
    </location>
</feature>